<dbReference type="OrthoDB" id="1523209at2"/>
<dbReference type="PANTHER" id="PTHR32322">
    <property type="entry name" value="INNER MEMBRANE TRANSPORTER"/>
    <property type="match status" value="1"/>
</dbReference>
<evidence type="ECO:0000256" key="3">
    <source>
        <dbReference type="ARBA" id="ARBA00022692"/>
    </source>
</evidence>
<dbReference type="InterPro" id="IPR000620">
    <property type="entry name" value="EamA_dom"/>
</dbReference>
<feature type="transmembrane region" description="Helical" evidence="6">
    <location>
        <begin position="47"/>
        <end position="68"/>
    </location>
</feature>
<feature type="transmembrane region" description="Helical" evidence="6">
    <location>
        <begin position="109"/>
        <end position="128"/>
    </location>
</feature>
<organism evidence="8 9">
    <name type="scientific">Mucilaginibacter ginsenosidivorans</name>
    <dbReference type="NCBI Taxonomy" id="398053"/>
    <lineage>
        <taxon>Bacteria</taxon>
        <taxon>Pseudomonadati</taxon>
        <taxon>Bacteroidota</taxon>
        <taxon>Sphingobacteriia</taxon>
        <taxon>Sphingobacteriales</taxon>
        <taxon>Sphingobacteriaceae</taxon>
        <taxon>Mucilaginibacter</taxon>
    </lineage>
</organism>
<dbReference type="SUPFAM" id="SSF103481">
    <property type="entry name" value="Multidrug resistance efflux transporter EmrE"/>
    <property type="match status" value="1"/>
</dbReference>
<evidence type="ECO:0000259" key="7">
    <source>
        <dbReference type="Pfam" id="PF00892"/>
    </source>
</evidence>
<evidence type="ECO:0000256" key="5">
    <source>
        <dbReference type="ARBA" id="ARBA00023136"/>
    </source>
</evidence>
<dbReference type="InterPro" id="IPR050638">
    <property type="entry name" value="AA-Vitamin_Transporters"/>
</dbReference>
<feature type="transmembrane region" description="Helical" evidence="6">
    <location>
        <begin position="80"/>
        <end position="97"/>
    </location>
</feature>
<feature type="domain" description="EamA" evidence="7">
    <location>
        <begin position="17"/>
        <end position="151"/>
    </location>
</feature>
<evidence type="ECO:0000256" key="6">
    <source>
        <dbReference type="SAM" id="Phobius"/>
    </source>
</evidence>
<dbReference type="PANTHER" id="PTHR32322:SF2">
    <property type="entry name" value="EAMA DOMAIN-CONTAINING PROTEIN"/>
    <property type="match status" value="1"/>
</dbReference>
<dbReference type="Proteomes" id="UP000321479">
    <property type="component" value="Chromosome"/>
</dbReference>
<keyword evidence="3 6" id="KW-0812">Transmembrane</keyword>
<comment type="subcellular location">
    <subcellularLocation>
        <location evidence="1">Membrane</location>
        <topology evidence="1">Multi-pass membrane protein</topology>
    </subcellularLocation>
</comment>
<dbReference type="GO" id="GO:0016020">
    <property type="term" value="C:membrane"/>
    <property type="evidence" value="ECO:0007669"/>
    <property type="project" value="UniProtKB-SubCell"/>
</dbReference>
<evidence type="ECO:0000313" key="9">
    <source>
        <dbReference type="Proteomes" id="UP000321479"/>
    </source>
</evidence>
<proteinExistence type="inferred from homology"/>
<dbReference type="KEGG" id="mgin:FRZ54_24270"/>
<evidence type="ECO:0000256" key="4">
    <source>
        <dbReference type="ARBA" id="ARBA00022989"/>
    </source>
</evidence>
<name>A0A5B8V2G5_9SPHI</name>
<dbReference type="Gene3D" id="1.10.3730.20">
    <property type="match status" value="1"/>
</dbReference>
<evidence type="ECO:0000313" key="8">
    <source>
        <dbReference type="EMBL" id="QEC65554.1"/>
    </source>
</evidence>
<reference evidence="8 9" key="1">
    <citation type="journal article" date="2017" name="Curr. Microbiol.">
        <title>Mucilaginibacter ginsenosidivorans sp. nov., Isolated from Soil of Ginseng Field.</title>
        <authorList>
            <person name="Kim M.M."/>
            <person name="Siddiqi M.Z."/>
            <person name="Im W.T."/>
        </authorList>
    </citation>
    <scope>NUCLEOTIDE SEQUENCE [LARGE SCALE GENOMIC DNA]</scope>
    <source>
        <strain evidence="8 9">Gsoil 3017</strain>
    </source>
</reference>
<feature type="transmembrane region" description="Helical" evidence="6">
    <location>
        <begin position="15"/>
        <end position="35"/>
    </location>
</feature>
<evidence type="ECO:0000256" key="2">
    <source>
        <dbReference type="ARBA" id="ARBA00007362"/>
    </source>
</evidence>
<dbReference type="RefSeq" id="WP_147034374.1">
    <property type="nucleotide sequence ID" value="NZ_CP042436.1"/>
</dbReference>
<keyword evidence="4 6" id="KW-1133">Transmembrane helix</keyword>
<comment type="similarity">
    <text evidence="2">Belongs to the EamA transporter family.</text>
</comment>
<accession>A0A5B8V2G5</accession>
<gene>
    <name evidence="8" type="ORF">FRZ54_24270</name>
</gene>
<keyword evidence="5 6" id="KW-0472">Membrane</keyword>
<protein>
    <submittedName>
        <fullName evidence="8">DMT family transporter</fullName>
    </submittedName>
</protein>
<evidence type="ECO:0000256" key="1">
    <source>
        <dbReference type="ARBA" id="ARBA00004141"/>
    </source>
</evidence>
<feature type="transmembrane region" description="Helical" evidence="6">
    <location>
        <begin position="134"/>
        <end position="152"/>
    </location>
</feature>
<dbReference type="EMBL" id="CP042436">
    <property type="protein sequence ID" value="QEC65554.1"/>
    <property type="molecule type" value="Genomic_DNA"/>
</dbReference>
<dbReference type="Pfam" id="PF00892">
    <property type="entry name" value="EamA"/>
    <property type="match status" value="1"/>
</dbReference>
<keyword evidence="9" id="KW-1185">Reference proteome</keyword>
<dbReference type="InterPro" id="IPR037185">
    <property type="entry name" value="EmrE-like"/>
</dbReference>
<dbReference type="AlphaFoldDB" id="A0A5B8V2G5"/>
<sequence length="161" mass="17790">MVILVGANNILHLQFNIGLIYALVASLFYAVYIMITKGILQKITTVTFMFYNMLGASAFLLIICGYQHTELLHFPTATWLNLLGMGIVCQLAGWITINYAINHMEATRVSIALLSQTVIAGIWAAFFLHETLELKEIAGSIIVLAGIAVTFLKKKTQVIKV</sequence>